<evidence type="ECO:0000313" key="2">
    <source>
        <dbReference type="EMBL" id="OFV71107.1"/>
    </source>
</evidence>
<keyword evidence="5" id="KW-1185">Reference proteome</keyword>
<accession>A0A1F2PIF3</accession>
<proteinExistence type="predicted"/>
<feature type="transmembrane region" description="Helical" evidence="1">
    <location>
        <begin position="135"/>
        <end position="158"/>
    </location>
</feature>
<evidence type="ECO:0000256" key="1">
    <source>
        <dbReference type="SAM" id="Phobius"/>
    </source>
</evidence>
<dbReference type="EMBL" id="CP087994">
    <property type="protein sequence ID" value="UYO62431.1"/>
    <property type="molecule type" value="Genomic_DNA"/>
</dbReference>
<dbReference type="STRING" id="52694.ACWI_16930"/>
<organism evidence="2 4">
    <name type="scientific">Acetobacterium wieringae</name>
    <dbReference type="NCBI Taxonomy" id="52694"/>
    <lineage>
        <taxon>Bacteria</taxon>
        <taxon>Bacillati</taxon>
        <taxon>Bacillota</taxon>
        <taxon>Clostridia</taxon>
        <taxon>Eubacteriales</taxon>
        <taxon>Eubacteriaceae</taxon>
        <taxon>Acetobacterium</taxon>
    </lineage>
</organism>
<evidence type="ECO:0000313" key="5">
    <source>
        <dbReference type="Proteomes" id="UP001163550"/>
    </source>
</evidence>
<dbReference type="EMBL" id="LKEU01000027">
    <property type="protein sequence ID" value="OFV71107.1"/>
    <property type="molecule type" value="Genomic_DNA"/>
</dbReference>
<reference evidence="3" key="2">
    <citation type="submission" date="2021-11" db="EMBL/GenBank/DDBJ databases">
        <title>Isoprene-degrading acetogen.</title>
        <authorList>
            <person name="Yang Y."/>
            <person name="Jin H."/>
            <person name="Yan J."/>
        </authorList>
    </citation>
    <scope>NUCLEOTIDE SEQUENCE</scope>
    <source>
        <strain evidence="3">Berkeley</strain>
    </source>
</reference>
<gene>
    <name evidence="2" type="ORF">ACWI_16930</name>
    <name evidence="3" type="ORF">LNN31_16845</name>
</gene>
<dbReference type="RefSeq" id="WP_084633582.1">
    <property type="nucleotide sequence ID" value="NZ_CABIIK010000022.1"/>
</dbReference>
<dbReference type="GO" id="GO:0022857">
    <property type="term" value="F:transmembrane transporter activity"/>
    <property type="evidence" value="ECO:0007669"/>
    <property type="project" value="InterPro"/>
</dbReference>
<dbReference type="Pfam" id="PF12822">
    <property type="entry name" value="ECF_trnsprt"/>
    <property type="match status" value="1"/>
</dbReference>
<keyword evidence="1" id="KW-1133">Transmembrane helix</keyword>
<keyword evidence="1" id="KW-0812">Transmembrane</keyword>
<keyword evidence="1" id="KW-0472">Membrane</keyword>
<feature type="transmembrane region" description="Helical" evidence="1">
    <location>
        <begin position="34"/>
        <end position="58"/>
    </location>
</feature>
<dbReference type="InterPro" id="IPR024529">
    <property type="entry name" value="ECF_trnsprt_substrate-spec"/>
</dbReference>
<feature type="transmembrane region" description="Helical" evidence="1">
    <location>
        <begin position="70"/>
        <end position="89"/>
    </location>
</feature>
<evidence type="ECO:0000313" key="4">
    <source>
        <dbReference type="Proteomes" id="UP000176244"/>
    </source>
</evidence>
<dbReference type="Proteomes" id="UP000176244">
    <property type="component" value="Unassembled WGS sequence"/>
</dbReference>
<sequence length="177" mass="18473">MKINTRQLVFMALLIALSFVGAQLKVFGTIAFDSLPAFLGTLLMGPVAGAIIAIIGHLLTALTSGFPMTLPVHLAIGLGMGLIMVATWYTYVFVKKASSEIVALIVSVIVAAVCNGPILLLLCSPLLIPMLTWPGVIAMMFPLALVGGINALIAALIFKALPLSVKNQVASVTSTQV</sequence>
<name>A0A1F2PIF3_9FIRM</name>
<dbReference type="Proteomes" id="UP001163550">
    <property type="component" value="Chromosome"/>
</dbReference>
<dbReference type="AlphaFoldDB" id="A0A1F2PIF3"/>
<protein>
    <submittedName>
        <fullName evidence="3">ECF transporter S component</fullName>
    </submittedName>
</protein>
<reference evidence="2 4" key="1">
    <citation type="submission" date="2015-09" db="EMBL/GenBank/DDBJ databases">
        <title>Genome sequence of Acetobacterium wieringae DSM 1911.</title>
        <authorList>
            <person name="Poehlein A."/>
            <person name="Bengelsdorf F.R."/>
            <person name="Schiel-Bengelsdorf B."/>
            <person name="Duerre P."/>
            <person name="Daniel R."/>
        </authorList>
    </citation>
    <scope>NUCLEOTIDE SEQUENCE [LARGE SCALE GENOMIC DNA]</scope>
    <source>
        <strain evidence="2 4">DSM 1911</strain>
    </source>
</reference>
<dbReference type="Gene3D" id="1.10.1760.20">
    <property type="match status" value="1"/>
</dbReference>
<dbReference type="OrthoDB" id="1778441at2"/>
<feature type="transmembrane region" description="Helical" evidence="1">
    <location>
        <begin position="101"/>
        <end position="123"/>
    </location>
</feature>
<evidence type="ECO:0000313" key="3">
    <source>
        <dbReference type="EMBL" id="UYO62431.1"/>
    </source>
</evidence>